<dbReference type="GO" id="GO:0008270">
    <property type="term" value="F:zinc ion binding"/>
    <property type="evidence" value="ECO:0007669"/>
    <property type="project" value="InterPro"/>
</dbReference>
<dbReference type="PROSITE" id="PS00463">
    <property type="entry name" value="ZN2_CY6_FUNGAL_1"/>
    <property type="match status" value="1"/>
</dbReference>
<dbReference type="InterPro" id="IPR036864">
    <property type="entry name" value="Zn2-C6_fun-type_DNA-bd_sf"/>
</dbReference>
<evidence type="ECO:0000313" key="2">
    <source>
        <dbReference type="EMBL" id="KAB8349454.1"/>
    </source>
</evidence>
<dbReference type="PANTHER" id="PTHR38111">
    <property type="entry name" value="ZN(2)-C6 FUNGAL-TYPE DOMAIN-CONTAINING PROTEIN-RELATED"/>
    <property type="match status" value="1"/>
</dbReference>
<dbReference type="PROSITE" id="PS50048">
    <property type="entry name" value="ZN2_CY6_FUNGAL_2"/>
    <property type="match status" value="1"/>
</dbReference>
<proteinExistence type="predicted"/>
<dbReference type="SMART" id="SM00066">
    <property type="entry name" value="GAL4"/>
    <property type="match status" value="1"/>
</dbReference>
<evidence type="ECO:0000259" key="1">
    <source>
        <dbReference type="PROSITE" id="PS50048"/>
    </source>
</evidence>
<dbReference type="Pfam" id="PF00172">
    <property type="entry name" value="Zn_clus"/>
    <property type="match status" value="1"/>
</dbReference>
<comment type="caution">
    <text evidence="2">The sequence shown here is derived from an EMBL/GenBank/DDBJ whole genome shotgun (WGS) entry which is preliminary data.</text>
</comment>
<dbReference type="CDD" id="cd00067">
    <property type="entry name" value="GAL4"/>
    <property type="match status" value="1"/>
</dbReference>
<feature type="domain" description="Zn(2)-C6 fungal-type" evidence="1">
    <location>
        <begin position="10"/>
        <end position="39"/>
    </location>
</feature>
<organism evidence="2 3">
    <name type="scientific">Carpinus fangiana</name>
    <dbReference type="NCBI Taxonomy" id="176857"/>
    <lineage>
        <taxon>Eukaryota</taxon>
        <taxon>Viridiplantae</taxon>
        <taxon>Streptophyta</taxon>
        <taxon>Embryophyta</taxon>
        <taxon>Tracheophyta</taxon>
        <taxon>Spermatophyta</taxon>
        <taxon>Magnoliopsida</taxon>
        <taxon>eudicotyledons</taxon>
        <taxon>Gunneridae</taxon>
        <taxon>Pentapetalae</taxon>
        <taxon>rosids</taxon>
        <taxon>fabids</taxon>
        <taxon>Fagales</taxon>
        <taxon>Betulaceae</taxon>
        <taxon>Carpinus</taxon>
    </lineage>
</organism>
<keyword evidence="3" id="KW-1185">Reference proteome</keyword>
<dbReference type="SUPFAM" id="SSF57701">
    <property type="entry name" value="Zn2/Cys6 DNA-binding domain"/>
    <property type="match status" value="1"/>
</dbReference>
<sequence length="451" mass="50666">MVGVSKKAGGCVTCRTRKVKCDGKLPICGPCSVKSRKCVPHSRDFIFVQSRAASGQRVYHQNDNGLISIKPFYEDQLLDHFLDQVLPSQRFAHDISQLSSYTWVEILPKWKHSSRTISGAICALATSVLGRQKSDTGLLTYSLLHYGKTLERFQQELYQPTAICSGRSTFLSQQRWREIPWLLSEKSQYHLLIDLMTFIPDTVQPDEVVSLGNFSYFSVDSRVRLINQCWNLERRLKKWYQDLGDEDSLAWISEATLELEADKGGCGRLFPYCYNFSSLTSAHLHAMYWASLLIIYDVLTLNYQALMGLESSYHAPEHPSALKCRSCCHIVLPLSHVGPSTCKCGFIGQVPKANLATLPSMTEEHAPQQFANKICMGMEYCLTADARLLGSQVTLFPLKVAIRNFMAEPLTNARRLKWCGGVVDLLESKGLSFDLKTMGFPISPTPGIALK</sequence>
<dbReference type="Proteomes" id="UP000327013">
    <property type="component" value="Unassembled WGS sequence"/>
</dbReference>
<dbReference type="Gene3D" id="4.10.240.10">
    <property type="entry name" value="Zn(2)-C6 fungal-type DNA-binding domain"/>
    <property type="match status" value="1"/>
</dbReference>
<dbReference type="AlphaFoldDB" id="A0A5N6KVA8"/>
<dbReference type="InterPro" id="IPR001138">
    <property type="entry name" value="Zn2Cys6_DnaBD"/>
</dbReference>
<dbReference type="EMBL" id="VIBQ01000014">
    <property type="protein sequence ID" value="KAB8349454.1"/>
    <property type="molecule type" value="Genomic_DNA"/>
</dbReference>
<gene>
    <name evidence="2" type="ORF">FH972_023481</name>
</gene>
<dbReference type="GO" id="GO:0000981">
    <property type="term" value="F:DNA-binding transcription factor activity, RNA polymerase II-specific"/>
    <property type="evidence" value="ECO:0007669"/>
    <property type="project" value="InterPro"/>
</dbReference>
<evidence type="ECO:0000313" key="3">
    <source>
        <dbReference type="Proteomes" id="UP000327013"/>
    </source>
</evidence>
<dbReference type="PANTHER" id="PTHR38111:SF11">
    <property type="entry name" value="TRANSCRIPTION FACTOR DOMAIN-CONTAINING PROTEIN-RELATED"/>
    <property type="match status" value="1"/>
</dbReference>
<dbReference type="OrthoDB" id="4491390at2759"/>
<name>A0A5N6KVA8_9ROSI</name>
<reference evidence="2 3" key="1">
    <citation type="submission" date="2019-06" db="EMBL/GenBank/DDBJ databases">
        <title>A chromosomal-level reference genome of Carpinus fangiana (Coryloideae, Betulaceae).</title>
        <authorList>
            <person name="Yang X."/>
            <person name="Wang Z."/>
            <person name="Zhang L."/>
            <person name="Hao G."/>
            <person name="Liu J."/>
            <person name="Yang Y."/>
        </authorList>
    </citation>
    <scope>NUCLEOTIDE SEQUENCE [LARGE SCALE GENOMIC DNA]</scope>
    <source>
        <strain evidence="2">Cfa_2016G</strain>
        <tissue evidence="2">Leaf</tissue>
    </source>
</reference>
<dbReference type="InterPro" id="IPR053178">
    <property type="entry name" value="Osmoadaptation_assoc"/>
</dbReference>
<protein>
    <recommendedName>
        <fullName evidence="1">Zn(2)-C6 fungal-type domain-containing protein</fullName>
    </recommendedName>
</protein>
<accession>A0A5N6KVA8</accession>